<comment type="caution">
    <text evidence="1">The sequence shown here is derived from an EMBL/GenBank/DDBJ whole genome shotgun (WGS) entry which is preliminary data.</text>
</comment>
<proteinExistence type="predicted"/>
<gene>
    <name evidence="1" type="ORF">A9W98_10950</name>
</gene>
<reference evidence="1 2" key="1">
    <citation type="submission" date="2016-06" db="EMBL/GenBank/DDBJ databases">
        <authorList>
            <person name="Kjaerup R.B."/>
            <person name="Dalgaard T.S."/>
            <person name="Juul-Madsen H.R."/>
        </authorList>
    </citation>
    <scope>NUCLEOTIDE SEQUENCE [LARGE SCALE GENOMIC DNA]</scope>
    <source>
        <strain evidence="1 2">1245752.6</strain>
    </source>
</reference>
<dbReference type="AlphaFoldDB" id="A0A1A6BLC8"/>
<name>A0A1A6BLC8_MYCGO</name>
<dbReference type="Proteomes" id="UP000093757">
    <property type="component" value="Unassembled WGS sequence"/>
</dbReference>
<organism evidence="1 2">
    <name type="scientific">Mycobacterium gordonae</name>
    <dbReference type="NCBI Taxonomy" id="1778"/>
    <lineage>
        <taxon>Bacteria</taxon>
        <taxon>Bacillati</taxon>
        <taxon>Actinomycetota</taxon>
        <taxon>Actinomycetes</taxon>
        <taxon>Mycobacteriales</taxon>
        <taxon>Mycobacteriaceae</taxon>
        <taxon>Mycobacterium</taxon>
    </lineage>
</organism>
<evidence type="ECO:0008006" key="3">
    <source>
        <dbReference type="Google" id="ProtNLM"/>
    </source>
</evidence>
<accession>A0A1A6BLC8</accession>
<evidence type="ECO:0000313" key="1">
    <source>
        <dbReference type="EMBL" id="OBS03143.1"/>
    </source>
</evidence>
<sequence>MGLSAAPPYARAEVPSMNGVYHYADEDGDVGTWTVTTDCNPSCVAHVTTGSGRTFDAQLENGRYVSSRIIMDGLECPGDLVGELILVGRSHPVSVTQWWDPTTLTGEVVFAHPSSVAPCTLDDHHDRFNLTRIG</sequence>
<protein>
    <recommendedName>
        <fullName evidence="3">Serine/threonine protein kinase</fullName>
    </recommendedName>
</protein>
<evidence type="ECO:0000313" key="2">
    <source>
        <dbReference type="Proteomes" id="UP000093757"/>
    </source>
</evidence>
<dbReference type="EMBL" id="MAEM01000095">
    <property type="protein sequence ID" value="OBS03143.1"/>
    <property type="molecule type" value="Genomic_DNA"/>
</dbReference>